<dbReference type="EMBL" id="JACXVP010000012">
    <property type="protein sequence ID" value="KAG5570907.1"/>
    <property type="molecule type" value="Genomic_DNA"/>
</dbReference>
<proteinExistence type="predicted"/>
<evidence type="ECO:0000256" key="1">
    <source>
        <dbReference type="SAM" id="MobiDB-lite"/>
    </source>
</evidence>
<accession>A0A9J5W5N9</accession>
<sequence length="97" mass="11394">AQREQPNNMSMEEMLKKIMVNQAQLGKEVETFSQRKRVRSGGNVPPAPTVPRAQTRQFRVKVVVKEGKIWWKKHTEARHFSNVCIDRDSLAREFPRY</sequence>
<dbReference type="Proteomes" id="UP000824120">
    <property type="component" value="Chromosome 12"/>
</dbReference>
<reference evidence="2 3" key="1">
    <citation type="submission" date="2020-09" db="EMBL/GenBank/DDBJ databases">
        <title>De no assembly of potato wild relative species, Solanum commersonii.</title>
        <authorList>
            <person name="Cho K."/>
        </authorList>
    </citation>
    <scope>NUCLEOTIDE SEQUENCE [LARGE SCALE GENOMIC DNA]</scope>
    <source>
        <strain evidence="2">LZ3.2</strain>
        <tissue evidence="2">Leaf</tissue>
    </source>
</reference>
<evidence type="ECO:0000313" key="2">
    <source>
        <dbReference type="EMBL" id="KAG5570907.1"/>
    </source>
</evidence>
<comment type="caution">
    <text evidence="2">The sequence shown here is derived from an EMBL/GenBank/DDBJ whole genome shotgun (WGS) entry which is preliminary data.</text>
</comment>
<name>A0A9J5W5N9_SOLCO</name>
<keyword evidence="3" id="KW-1185">Reference proteome</keyword>
<feature type="region of interest" description="Disordered" evidence="1">
    <location>
        <begin position="34"/>
        <end position="53"/>
    </location>
</feature>
<evidence type="ECO:0000313" key="3">
    <source>
        <dbReference type="Proteomes" id="UP000824120"/>
    </source>
</evidence>
<feature type="non-terminal residue" evidence="2">
    <location>
        <position position="1"/>
    </location>
</feature>
<organism evidence="2 3">
    <name type="scientific">Solanum commersonii</name>
    <name type="common">Commerson's wild potato</name>
    <name type="synonym">Commerson's nightshade</name>
    <dbReference type="NCBI Taxonomy" id="4109"/>
    <lineage>
        <taxon>Eukaryota</taxon>
        <taxon>Viridiplantae</taxon>
        <taxon>Streptophyta</taxon>
        <taxon>Embryophyta</taxon>
        <taxon>Tracheophyta</taxon>
        <taxon>Spermatophyta</taxon>
        <taxon>Magnoliopsida</taxon>
        <taxon>eudicotyledons</taxon>
        <taxon>Gunneridae</taxon>
        <taxon>Pentapetalae</taxon>
        <taxon>asterids</taxon>
        <taxon>lamiids</taxon>
        <taxon>Solanales</taxon>
        <taxon>Solanaceae</taxon>
        <taxon>Solanoideae</taxon>
        <taxon>Solaneae</taxon>
        <taxon>Solanum</taxon>
    </lineage>
</organism>
<gene>
    <name evidence="2" type="ORF">H5410_060673</name>
</gene>
<protein>
    <submittedName>
        <fullName evidence="2">Uncharacterized protein</fullName>
    </submittedName>
</protein>
<dbReference type="AlphaFoldDB" id="A0A9J5W5N9"/>
<dbReference type="OrthoDB" id="1324442at2759"/>